<dbReference type="Proteomes" id="UP001066276">
    <property type="component" value="Chromosome 7"/>
</dbReference>
<reference evidence="2" key="1">
    <citation type="journal article" date="2022" name="bioRxiv">
        <title>Sequencing and chromosome-scale assembly of the giantPleurodeles waltlgenome.</title>
        <authorList>
            <person name="Brown T."/>
            <person name="Elewa A."/>
            <person name="Iarovenko S."/>
            <person name="Subramanian E."/>
            <person name="Araus A.J."/>
            <person name="Petzold A."/>
            <person name="Susuki M."/>
            <person name="Suzuki K.-i.T."/>
            <person name="Hayashi T."/>
            <person name="Toyoda A."/>
            <person name="Oliveira C."/>
            <person name="Osipova E."/>
            <person name="Leigh N.D."/>
            <person name="Simon A."/>
            <person name="Yun M.H."/>
        </authorList>
    </citation>
    <scope>NUCLEOTIDE SEQUENCE</scope>
    <source>
        <strain evidence="2">20211129_DDA</strain>
        <tissue evidence="2">Liver</tissue>
    </source>
</reference>
<organism evidence="2 3">
    <name type="scientific">Pleurodeles waltl</name>
    <name type="common">Iberian ribbed newt</name>
    <dbReference type="NCBI Taxonomy" id="8319"/>
    <lineage>
        <taxon>Eukaryota</taxon>
        <taxon>Metazoa</taxon>
        <taxon>Chordata</taxon>
        <taxon>Craniata</taxon>
        <taxon>Vertebrata</taxon>
        <taxon>Euteleostomi</taxon>
        <taxon>Amphibia</taxon>
        <taxon>Batrachia</taxon>
        <taxon>Caudata</taxon>
        <taxon>Salamandroidea</taxon>
        <taxon>Salamandridae</taxon>
        <taxon>Pleurodelinae</taxon>
        <taxon>Pleurodeles</taxon>
    </lineage>
</organism>
<evidence type="ECO:0000313" key="2">
    <source>
        <dbReference type="EMBL" id="KAJ1127427.1"/>
    </source>
</evidence>
<dbReference type="EMBL" id="JANPWB010000011">
    <property type="protein sequence ID" value="KAJ1127427.1"/>
    <property type="molecule type" value="Genomic_DNA"/>
</dbReference>
<comment type="caution">
    <text evidence="2">The sequence shown here is derived from an EMBL/GenBank/DDBJ whole genome shotgun (WGS) entry which is preliminary data.</text>
</comment>
<gene>
    <name evidence="2" type="ORF">NDU88_005829</name>
</gene>
<keyword evidence="3" id="KW-1185">Reference proteome</keyword>
<name>A0AAV7PJQ1_PLEWA</name>
<feature type="compositionally biased region" description="Basic residues" evidence="1">
    <location>
        <begin position="125"/>
        <end position="138"/>
    </location>
</feature>
<proteinExistence type="predicted"/>
<protein>
    <submittedName>
        <fullName evidence="2">Uncharacterized protein</fullName>
    </submittedName>
</protein>
<evidence type="ECO:0000256" key="1">
    <source>
        <dbReference type="SAM" id="MobiDB-lite"/>
    </source>
</evidence>
<dbReference type="AlphaFoldDB" id="A0AAV7PJQ1"/>
<evidence type="ECO:0000313" key="3">
    <source>
        <dbReference type="Proteomes" id="UP001066276"/>
    </source>
</evidence>
<feature type="region of interest" description="Disordered" evidence="1">
    <location>
        <begin position="112"/>
        <end position="166"/>
    </location>
</feature>
<accession>A0AAV7PJQ1</accession>
<sequence length="166" mass="18531">MTRWGGGCPEFQEFPHCLVLISPPPLQVPSFTSLLWLYFDISCILLSCRHCVSSFLGSGAPSPFFCSAYPRLLLRRDSKWRSSPSGRHQLHAPQGALLSSLCDPLWPRRFSPPRPRAIPEAGGGRVRRAHDRGHRRSSSRSAPHPARAHKSRLQFARSPRGARGSD</sequence>